<gene>
    <name evidence="2" type="ORF">C8F04DRAFT_1272791</name>
</gene>
<feature type="region of interest" description="Disordered" evidence="1">
    <location>
        <begin position="105"/>
        <end position="135"/>
    </location>
</feature>
<organism evidence="2 3">
    <name type="scientific">Mycena alexandri</name>
    <dbReference type="NCBI Taxonomy" id="1745969"/>
    <lineage>
        <taxon>Eukaryota</taxon>
        <taxon>Fungi</taxon>
        <taxon>Dikarya</taxon>
        <taxon>Basidiomycota</taxon>
        <taxon>Agaricomycotina</taxon>
        <taxon>Agaricomycetes</taxon>
        <taxon>Agaricomycetidae</taxon>
        <taxon>Agaricales</taxon>
        <taxon>Marasmiineae</taxon>
        <taxon>Mycenaceae</taxon>
        <taxon>Mycena</taxon>
    </lineage>
</organism>
<evidence type="ECO:0000313" key="2">
    <source>
        <dbReference type="EMBL" id="KAJ7022245.1"/>
    </source>
</evidence>
<feature type="compositionally biased region" description="Acidic residues" evidence="1">
    <location>
        <begin position="960"/>
        <end position="977"/>
    </location>
</feature>
<feature type="region of interest" description="Disordered" evidence="1">
    <location>
        <begin position="407"/>
        <end position="473"/>
    </location>
</feature>
<dbReference type="EMBL" id="JARJCM010000213">
    <property type="protein sequence ID" value="KAJ7022245.1"/>
    <property type="molecule type" value="Genomic_DNA"/>
</dbReference>
<feature type="region of interest" description="Disordered" evidence="1">
    <location>
        <begin position="299"/>
        <end position="367"/>
    </location>
</feature>
<feature type="region of interest" description="Disordered" evidence="1">
    <location>
        <begin position="949"/>
        <end position="977"/>
    </location>
</feature>
<feature type="compositionally biased region" description="Pro residues" evidence="1">
    <location>
        <begin position="303"/>
        <end position="319"/>
    </location>
</feature>
<feature type="compositionally biased region" description="Pro residues" evidence="1">
    <location>
        <begin position="358"/>
        <end position="367"/>
    </location>
</feature>
<dbReference type="Proteomes" id="UP001218188">
    <property type="component" value="Unassembled WGS sequence"/>
</dbReference>
<dbReference type="Pfam" id="PF18758">
    <property type="entry name" value="KDZ"/>
    <property type="match status" value="1"/>
</dbReference>
<evidence type="ECO:0008006" key="4">
    <source>
        <dbReference type="Google" id="ProtNLM"/>
    </source>
</evidence>
<keyword evidence="3" id="KW-1185">Reference proteome</keyword>
<feature type="region of interest" description="Disordered" evidence="1">
    <location>
        <begin position="34"/>
        <end position="60"/>
    </location>
</feature>
<reference evidence="2" key="1">
    <citation type="submission" date="2023-03" db="EMBL/GenBank/DDBJ databases">
        <title>Massive genome expansion in bonnet fungi (Mycena s.s.) driven by repeated elements and novel gene families across ecological guilds.</title>
        <authorList>
            <consortium name="Lawrence Berkeley National Laboratory"/>
            <person name="Harder C.B."/>
            <person name="Miyauchi S."/>
            <person name="Viragh M."/>
            <person name="Kuo A."/>
            <person name="Thoen E."/>
            <person name="Andreopoulos B."/>
            <person name="Lu D."/>
            <person name="Skrede I."/>
            <person name="Drula E."/>
            <person name="Henrissat B."/>
            <person name="Morin E."/>
            <person name="Kohler A."/>
            <person name="Barry K."/>
            <person name="LaButti K."/>
            <person name="Morin E."/>
            <person name="Salamov A."/>
            <person name="Lipzen A."/>
            <person name="Mereny Z."/>
            <person name="Hegedus B."/>
            <person name="Baldrian P."/>
            <person name="Stursova M."/>
            <person name="Weitz H."/>
            <person name="Taylor A."/>
            <person name="Grigoriev I.V."/>
            <person name="Nagy L.G."/>
            <person name="Martin F."/>
            <person name="Kauserud H."/>
        </authorList>
    </citation>
    <scope>NUCLEOTIDE SEQUENCE</scope>
    <source>
        <strain evidence="2">CBHHK200</strain>
    </source>
</reference>
<feature type="compositionally biased region" description="Acidic residues" evidence="1">
    <location>
        <begin position="105"/>
        <end position="115"/>
    </location>
</feature>
<feature type="compositionally biased region" description="Basic and acidic residues" evidence="1">
    <location>
        <begin position="453"/>
        <end position="465"/>
    </location>
</feature>
<dbReference type="InterPro" id="IPR040521">
    <property type="entry name" value="KDZ"/>
</dbReference>
<dbReference type="PANTHER" id="PTHR33096:SF1">
    <property type="entry name" value="CXC1-LIKE CYSTEINE CLUSTER ASSOCIATED WITH KDZ TRANSPOSASES DOMAIN-CONTAINING PROTEIN"/>
    <property type="match status" value="1"/>
</dbReference>
<comment type="caution">
    <text evidence="2">The sequence shown here is derived from an EMBL/GenBank/DDBJ whole genome shotgun (WGS) entry which is preliminary data.</text>
</comment>
<dbReference type="PANTHER" id="PTHR33096">
    <property type="entry name" value="CXC2 DOMAIN-CONTAINING PROTEIN"/>
    <property type="match status" value="1"/>
</dbReference>
<proteinExistence type="predicted"/>
<name>A0AAD6S7E1_9AGAR</name>
<dbReference type="AlphaFoldDB" id="A0AAD6S7E1"/>
<evidence type="ECO:0000256" key="1">
    <source>
        <dbReference type="SAM" id="MobiDB-lite"/>
    </source>
</evidence>
<feature type="compositionally biased region" description="Basic and acidic residues" evidence="1">
    <location>
        <begin position="950"/>
        <end position="959"/>
    </location>
</feature>
<sequence>MRHCSSESAFLCAAMGLTPRLSKKQKDELRARKGLRPALVAGPSVPHPLNRGRGKQPLVLAPHNRTLVETLLPLLLVPEEEEEEEEQYLQSDLPDIPQEDDATAWEDENGQDDEEVSPRKRRRQERSPEKRHHTIRATQTQVWMNVVIPRLVDVFMEVFWRTRSWGKFKVLEELAPPLCWCGNPSANMDDVTITPCACLPAPEQLLQRGVFACAPIRPGLAVDVRLLEFTMKLFVRIAPNKSAMVGALQQHLEDLGFKLPNDDSMRRQFSSSLEWYSYMRHQTDAKVDKLFAATRLSRLRQDTPPPSPLHALPPSPPHTPTRGSCARGRPQGSPAAAASTSMLAVRGKRRREGTPEPAANPFPDPQPCARPSEYLCERCPACFGGEFNTADMIDVKVCVDACFTQKKRKSVPDPPKHHPNTHFLPEDQSQQMEQFVDALRGTGRGGKKKKKARVEQEHEEKHIVDSDDEEDGYERADLPLPRSVLNSCEALFKAADEKREKASTKLHDDTTLMALLCRHDRVLWIVNMHSAGEKQFYVLLLIETFFQHIPLEMTVGLLYDVACQLERSARKWGFLDRYIHWLIFAVAVFHAFGHDWPCQLLYHPRKRKGFGFTNGEGCERFWHSISHLIAHLRISSYHHRLYTLNTQVKHADEANLFGLAAWNKRLAACDKAALEAIDEGDNDRIQETKAAQKFAVAELRKVERRLANVKLTKYHDLHMRCHALKHRTRDRLRDRKFELTPVERSARRQMTNNKKLGAHTQSAIKEREPTIARLYGEYNKACDELAKLIRSKGAPKSAVPPQRIDPKTVWQLEVDDAIWQDVGLDDDIDDGNDGDEWEMEPPLWLKSEAVRKGIIAMLDLERAEEEDRELAKERRALQVWFSEEWEIVNTAMSAAENDGVRYYIHLRRERLLQLCAKWQRSLSPDDTLPPWGPTTAELLAVSLKQQTAARGEDRYRDGVDSDDESGNGSDAGDEDFEMLDTFNIADAYRGMYEEEDDTDDEEE</sequence>
<accession>A0AAD6S7E1</accession>
<feature type="compositionally biased region" description="Basic residues" evidence="1">
    <location>
        <begin position="119"/>
        <end position="135"/>
    </location>
</feature>
<evidence type="ECO:0000313" key="3">
    <source>
        <dbReference type="Proteomes" id="UP001218188"/>
    </source>
</evidence>
<protein>
    <recommendedName>
        <fullName evidence="4">CxC1-like cysteine cluster associated with KDZ transposases domain-containing protein</fullName>
    </recommendedName>
</protein>